<dbReference type="SUPFAM" id="SSF54928">
    <property type="entry name" value="RNA-binding domain, RBD"/>
    <property type="match status" value="1"/>
</dbReference>
<proteinExistence type="predicted"/>
<name>B4GKN0_DROPE</name>
<dbReference type="STRING" id="7234.B4GKN0"/>
<feature type="compositionally biased region" description="Basic and acidic residues" evidence="9">
    <location>
        <begin position="36"/>
        <end position="49"/>
    </location>
</feature>
<feature type="compositionally biased region" description="Basic and acidic residues" evidence="9">
    <location>
        <begin position="1"/>
        <end position="13"/>
    </location>
</feature>
<keyword evidence="3" id="KW-0653">Protein transport</keyword>
<dbReference type="Proteomes" id="UP000008744">
    <property type="component" value="Unassembled WGS sequence"/>
</dbReference>
<feature type="domain" description="RRM Nup35-type" evidence="10">
    <location>
        <begin position="66"/>
        <end position="147"/>
    </location>
</feature>
<dbReference type="KEGG" id="dpe:6593742"/>
<dbReference type="PROSITE" id="PS51472">
    <property type="entry name" value="RRM_NUP35"/>
    <property type="match status" value="1"/>
</dbReference>
<dbReference type="GO" id="GO:0015031">
    <property type="term" value="P:protein transport"/>
    <property type="evidence" value="ECO:0007669"/>
    <property type="project" value="UniProtKB-KW"/>
</dbReference>
<dbReference type="Pfam" id="PF14605">
    <property type="entry name" value="Nup35_RRM_2"/>
    <property type="match status" value="1"/>
</dbReference>
<dbReference type="GO" id="GO:0051028">
    <property type="term" value="P:mRNA transport"/>
    <property type="evidence" value="ECO:0007669"/>
    <property type="project" value="UniProtKB-UniRule"/>
</dbReference>
<dbReference type="GO" id="GO:0005643">
    <property type="term" value="C:nuclear pore"/>
    <property type="evidence" value="ECO:0007669"/>
    <property type="project" value="UniProtKB-SubCell"/>
</dbReference>
<comment type="subcellular location">
    <subcellularLocation>
        <location evidence="1">Nucleus</location>
        <location evidence="1">Nuclear pore complex</location>
    </subcellularLocation>
</comment>
<dbReference type="OrthoDB" id="7843855at2759"/>
<evidence type="ECO:0000313" key="12">
    <source>
        <dbReference type="Proteomes" id="UP000008744"/>
    </source>
</evidence>
<dbReference type="AlphaFoldDB" id="B4GKN0"/>
<dbReference type="OMA" id="QTNVMYL"/>
<organism evidence="12">
    <name type="scientific">Drosophila persimilis</name>
    <name type="common">Fruit fly</name>
    <dbReference type="NCBI Taxonomy" id="7234"/>
    <lineage>
        <taxon>Eukaryota</taxon>
        <taxon>Metazoa</taxon>
        <taxon>Ecdysozoa</taxon>
        <taxon>Arthropoda</taxon>
        <taxon>Hexapoda</taxon>
        <taxon>Insecta</taxon>
        <taxon>Pterygota</taxon>
        <taxon>Neoptera</taxon>
        <taxon>Endopterygota</taxon>
        <taxon>Diptera</taxon>
        <taxon>Brachycera</taxon>
        <taxon>Muscomorpha</taxon>
        <taxon>Ephydroidea</taxon>
        <taxon>Drosophilidae</taxon>
        <taxon>Drosophila</taxon>
        <taxon>Sophophora</taxon>
    </lineage>
</organism>
<evidence type="ECO:0000256" key="4">
    <source>
        <dbReference type="ARBA" id="ARBA00023010"/>
    </source>
</evidence>
<keyword evidence="8" id="KW-0509">mRNA transport</keyword>
<dbReference type="SMR" id="B4GKN0"/>
<keyword evidence="8" id="KW-0813">Transport</keyword>
<dbReference type="HOGENOM" id="CLU_082231_0_0_1"/>
<evidence type="ECO:0000256" key="7">
    <source>
        <dbReference type="ARBA" id="ARBA00030250"/>
    </source>
</evidence>
<evidence type="ECO:0000256" key="2">
    <source>
        <dbReference type="ARBA" id="ARBA00016439"/>
    </source>
</evidence>
<accession>B4GKN0</accession>
<evidence type="ECO:0000256" key="1">
    <source>
        <dbReference type="ARBA" id="ARBA00004567"/>
    </source>
</evidence>
<protein>
    <recommendedName>
        <fullName evidence="2">Nucleoporin NUP35</fullName>
    </recommendedName>
    <alternativeName>
        <fullName evidence="7">35 kDa nucleoporin</fullName>
    </alternativeName>
    <alternativeName>
        <fullName evidence="6">Nucleoporin NUP53</fullName>
    </alternativeName>
</protein>
<dbReference type="InterPro" id="IPR035979">
    <property type="entry name" value="RBD_domain_sf"/>
</dbReference>
<evidence type="ECO:0000256" key="3">
    <source>
        <dbReference type="ARBA" id="ARBA00022927"/>
    </source>
</evidence>
<gene>
    <name evidence="11" type="primary">Dper\GL25658</name>
    <name evidence="11" type="ORF">Dper_GL25658</name>
</gene>
<reference evidence="11 12" key="1">
    <citation type="journal article" date="2007" name="Nature">
        <title>Evolution of genes and genomes on the Drosophila phylogeny.</title>
        <authorList>
            <consortium name="Drosophila 12 Genomes Consortium"/>
            <person name="Clark A.G."/>
            <person name="Eisen M.B."/>
            <person name="Smith D.R."/>
            <person name="Bergman C.M."/>
            <person name="Oliver B."/>
            <person name="Markow T.A."/>
            <person name="Kaufman T.C."/>
            <person name="Kellis M."/>
            <person name="Gelbart W."/>
            <person name="Iyer V.N."/>
            <person name="Pollard D.A."/>
            <person name="Sackton T.B."/>
            <person name="Larracuente A.M."/>
            <person name="Singh N.D."/>
            <person name="Abad J.P."/>
            <person name="Abt D.N."/>
            <person name="Adryan B."/>
            <person name="Aguade M."/>
            <person name="Akashi H."/>
            <person name="Anderson W.W."/>
            <person name="Aquadro C.F."/>
            <person name="Ardell D.H."/>
            <person name="Arguello R."/>
            <person name="Artieri C.G."/>
            <person name="Barbash D.A."/>
            <person name="Barker D."/>
            <person name="Barsanti P."/>
            <person name="Batterham P."/>
            <person name="Batzoglou S."/>
            <person name="Begun D."/>
            <person name="Bhutkar A."/>
            <person name="Blanco E."/>
            <person name="Bosak S.A."/>
            <person name="Bradley R.K."/>
            <person name="Brand A.D."/>
            <person name="Brent M.R."/>
            <person name="Brooks A.N."/>
            <person name="Brown R.H."/>
            <person name="Butlin R.K."/>
            <person name="Caggese C."/>
            <person name="Calvi B.R."/>
            <person name="Bernardo de Carvalho A."/>
            <person name="Caspi A."/>
            <person name="Castrezana S."/>
            <person name="Celniker S.E."/>
            <person name="Chang J.L."/>
            <person name="Chapple C."/>
            <person name="Chatterji S."/>
            <person name="Chinwalla A."/>
            <person name="Civetta A."/>
            <person name="Clifton S.W."/>
            <person name="Comeron J.M."/>
            <person name="Costello J.C."/>
            <person name="Coyne J.A."/>
            <person name="Daub J."/>
            <person name="David R.G."/>
            <person name="Delcher A.L."/>
            <person name="Delehaunty K."/>
            <person name="Do C.B."/>
            <person name="Ebling H."/>
            <person name="Edwards K."/>
            <person name="Eickbush T."/>
            <person name="Evans J.D."/>
            <person name="Filipski A."/>
            <person name="Findeiss S."/>
            <person name="Freyhult E."/>
            <person name="Fulton L."/>
            <person name="Fulton R."/>
            <person name="Garcia A.C."/>
            <person name="Gardiner A."/>
            <person name="Garfield D.A."/>
            <person name="Garvin B.E."/>
            <person name="Gibson G."/>
            <person name="Gilbert D."/>
            <person name="Gnerre S."/>
            <person name="Godfrey J."/>
            <person name="Good R."/>
            <person name="Gotea V."/>
            <person name="Gravely B."/>
            <person name="Greenberg A.J."/>
            <person name="Griffiths-Jones S."/>
            <person name="Gross S."/>
            <person name="Guigo R."/>
            <person name="Gustafson E.A."/>
            <person name="Haerty W."/>
            <person name="Hahn M.W."/>
            <person name="Halligan D.L."/>
            <person name="Halpern A.L."/>
            <person name="Halter G.M."/>
            <person name="Han M.V."/>
            <person name="Heger A."/>
            <person name="Hillier L."/>
            <person name="Hinrichs A.S."/>
            <person name="Holmes I."/>
            <person name="Hoskins R.A."/>
            <person name="Hubisz M.J."/>
            <person name="Hultmark D."/>
            <person name="Huntley M.A."/>
            <person name="Jaffe D.B."/>
            <person name="Jagadeeshan S."/>
            <person name="Jeck W.R."/>
            <person name="Johnson J."/>
            <person name="Jones C.D."/>
            <person name="Jordan W.C."/>
            <person name="Karpen G.H."/>
            <person name="Kataoka E."/>
            <person name="Keightley P.D."/>
            <person name="Kheradpour P."/>
            <person name="Kirkness E.F."/>
            <person name="Koerich L.B."/>
            <person name="Kristiansen K."/>
            <person name="Kudrna D."/>
            <person name="Kulathinal R.J."/>
            <person name="Kumar S."/>
            <person name="Kwok R."/>
            <person name="Lander E."/>
            <person name="Langley C.H."/>
            <person name="Lapoint R."/>
            <person name="Lazzaro B.P."/>
            <person name="Lee S.J."/>
            <person name="Levesque L."/>
            <person name="Li R."/>
            <person name="Lin C.F."/>
            <person name="Lin M.F."/>
            <person name="Lindblad-Toh K."/>
            <person name="Llopart A."/>
            <person name="Long M."/>
            <person name="Low L."/>
            <person name="Lozovsky E."/>
            <person name="Lu J."/>
            <person name="Luo M."/>
            <person name="Machado C.A."/>
            <person name="Makalowski W."/>
            <person name="Marzo M."/>
            <person name="Matsuda M."/>
            <person name="Matzkin L."/>
            <person name="McAllister B."/>
            <person name="McBride C.S."/>
            <person name="McKernan B."/>
            <person name="McKernan K."/>
            <person name="Mendez-Lago M."/>
            <person name="Minx P."/>
            <person name="Mollenhauer M.U."/>
            <person name="Montooth K."/>
            <person name="Mount S.M."/>
            <person name="Mu X."/>
            <person name="Myers E."/>
            <person name="Negre B."/>
            <person name="Newfeld S."/>
            <person name="Nielsen R."/>
            <person name="Noor M.A."/>
            <person name="O'Grady P."/>
            <person name="Pachter L."/>
            <person name="Papaceit M."/>
            <person name="Parisi M.J."/>
            <person name="Parisi M."/>
            <person name="Parts L."/>
            <person name="Pedersen J.S."/>
            <person name="Pesole G."/>
            <person name="Phillippy A.M."/>
            <person name="Ponting C.P."/>
            <person name="Pop M."/>
            <person name="Porcelli D."/>
            <person name="Powell J.R."/>
            <person name="Prohaska S."/>
            <person name="Pruitt K."/>
            <person name="Puig M."/>
            <person name="Quesneville H."/>
            <person name="Ram K.R."/>
            <person name="Rand D."/>
            <person name="Rasmussen M.D."/>
            <person name="Reed L.K."/>
            <person name="Reenan R."/>
            <person name="Reily A."/>
            <person name="Remington K.A."/>
            <person name="Rieger T.T."/>
            <person name="Ritchie M.G."/>
            <person name="Robin C."/>
            <person name="Rogers Y.H."/>
            <person name="Rohde C."/>
            <person name="Rozas J."/>
            <person name="Rubenfield M.J."/>
            <person name="Ruiz A."/>
            <person name="Russo S."/>
            <person name="Salzberg S.L."/>
            <person name="Sanchez-Gracia A."/>
            <person name="Saranga D.J."/>
            <person name="Sato H."/>
            <person name="Schaeffer S.W."/>
            <person name="Schatz M.C."/>
            <person name="Schlenke T."/>
            <person name="Schwartz R."/>
            <person name="Segarra C."/>
            <person name="Singh R.S."/>
            <person name="Sirot L."/>
            <person name="Sirota M."/>
            <person name="Sisneros N.B."/>
            <person name="Smith C.D."/>
            <person name="Smith T.F."/>
            <person name="Spieth J."/>
            <person name="Stage D.E."/>
            <person name="Stark A."/>
            <person name="Stephan W."/>
            <person name="Strausberg R.L."/>
            <person name="Strempel S."/>
            <person name="Sturgill D."/>
            <person name="Sutton G."/>
            <person name="Sutton G.G."/>
            <person name="Tao W."/>
            <person name="Teichmann S."/>
            <person name="Tobari Y.N."/>
            <person name="Tomimura Y."/>
            <person name="Tsolas J.M."/>
            <person name="Valente V.L."/>
            <person name="Venter E."/>
            <person name="Venter J.C."/>
            <person name="Vicario S."/>
            <person name="Vieira F.G."/>
            <person name="Vilella A.J."/>
            <person name="Villasante A."/>
            <person name="Walenz B."/>
            <person name="Wang J."/>
            <person name="Wasserman M."/>
            <person name="Watts T."/>
            <person name="Wilson D."/>
            <person name="Wilson R.K."/>
            <person name="Wing R.A."/>
            <person name="Wolfner M.F."/>
            <person name="Wong A."/>
            <person name="Wong G.K."/>
            <person name="Wu C.I."/>
            <person name="Wu G."/>
            <person name="Yamamoto D."/>
            <person name="Yang H.P."/>
            <person name="Yang S.P."/>
            <person name="Yorke J.A."/>
            <person name="Yoshida K."/>
            <person name="Zdobnov E."/>
            <person name="Zhang P."/>
            <person name="Zhang Y."/>
            <person name="Zimin A.V."/>
            <person name="Baldwin J."/>
            <person name="Abdouelleil A."/>
            <person name="Abdulkadir J."/>
            <person name="Abebe A."/>
            <person name="Abera B."/>
            <person name="Abreu J."/>
            <person name="Acer S.C."/>
            <person name="Aftuck L."/>
            <person name="Alexander A."/>
            <person name="An P."/>
            <person name="Anderson E."/>
            <person name="Anderson S."/>
            <person name="Arachi H."/>
            <person name="Azer M."/>
            <person name="Bachantsang P."/>
            <person name="Barry A."/>
            <person name="Bayul T."/>
            <person name="Berlin A."/>
            <person name="Bessette D."/>
            <person name="Bloom T."/>
            <person name="Blye J."/>
            <person name="Boguslavskiy L."/>
            <person name="Bonnet C."/>
            <person name="Boukhgalter B."/>
            <person name="Bourzgui I."/>
            <person name="Brown A."/>
            <person name="Cahill P."/>
            <person name="Channer S."/>
            <person name="Cheshatsang Y."/>
            <person name="Chuda L."/>
            <person name="Citroen M."/>
            <person name="Collymore A."/>
            <person name="Cooke P."/>
            <person name="Costello M."/>
            <person name="D'Aco K."/>
            <person name="Daza R."/>
            <person name="De Haan G."/>
            <person name="DeGray S."/>
            <person name="DeMaso C."/>
            <person name="Dhargay N."/>
            <person name="Dooley K."/>
            <person name="Dooley E."/>
            <person name="Doricent M."/>
            <person name="Dorje P."/>
            <person name="Dorjee K."/>
            <person name="Dupes A."/>
            <person name="Elong R."/>
            <person name="Falk J."/>
            <person name="Farina A."/>
            <person name="Faro S."/>
            <person name="Ferguson D."/>
            <person name="Fisher S."/>
            <person name="Foley C.D."/>
            <person name="Franke A."/>
            <person name="Friedrich D."/>
            <person name="Gadbois L."/>
            <person name="Gearin G."/>
            <person name="Gearin C.R."/>
            <person name="Giannoukos G."/>
            <person name="Goode T."/>
            <person name="Graham J."/>
            <person name="Grandbois E."/>
            <person name="Grewal S."/>
            <person name="Gyaltsen K."/>
            <person name="Hafez N."/>
            <person name="Hagos B."/>
            <person name="Hall J."/>
            <person name="Henson C."/>
            <person name="Hollinger A."/>
            <person name="Honan T."/>
            <person name="Huard M.D."/>
            <person name="Hughes L."/>
            <person name="Hurhula B."/>
            <person name="Husby M.E."/>
            <person name="Kamat A."/>
            <person name="Kanga B."/>
            <person name="Kashin S."/>
            <person name="Khazanovich D."/>
            <person name="Kisner P."/>
            <person name="Lance K."/>
            <person name="Lara M."/>
            <person name="Lee W."/>
            <person name="Lennon N."/>
            <person name="Letendre F."/>
            <person name="LeVine R."/>
            <person name="Lipovsky A."/>
            <person name="Liu X."/>
            <person name="Liu J."/>
            <person name="Liu S."/>
            <person name="Lokyitsang T."/>
            <person name="Lokyitsang Y."/>
            <person name="Lubonja R."/>
            <person name="Lui A."/>
            <person name="MacDonald P."/>
            <person name="Magnisalis V."/>
            <person name="Maru K."/>
            <person name="Matthews C."/>
            <person name="McCusker W."/>
            <person name="McDonough S."/>
            <person name="Mehta T."/>
            <person name="Meldrim J."/>
            <person name="Meneus L."/>
            <person name="Mihai O."/>
            <person name="Mihalev A."/>
            <person name="Mihova T."/>
            <person name="Mittelman R."/>
            <person name="Mlenga V."/>
            <person name="Montmayeur A."/>
            <person name="Mulrain L."/>
            <person name="Navidi A."/>
            <person name="Naylor J."/>
            <person name="Negash T."/>
            <person name="Nguyen T."/>
            <person name="Nguyen N."/>
            <person name="Nicol R."/>
            <person name="Norbu C."/>
            <person name="Norbu N."/>
            <person name="Novod N."/>
            <person name="O'Neill B."/>
            <person name="Osman S."/>
            <person name="Markiewicz E."/>
            <person name="Oyono O.L."/>
            <person name="Patti C."/>
            <person name="Phunkhang P."/>
            <person name="Pierre F."/>
            <person name="Priest M."/>
            <person name="Raghuraman S."/>
            <person name="Rege F."/>
            <person name="Reyes R."/>
            <person name="Rise C."/>
            <person name="Rogov P."/>
            <person name="Ross K."/>
            <person name="Ryan E."/>
            <person name="Settipalli S."/>
            <person name="Shea T."/>
            <person name="Sherpa N."/>
            <person name="Shi L."/>
            <person name="Shih D."/>
            <person name="Sparrow T."/>
            <person name="Spaulding J."/>
            <person name="Stalker J."/>
            <person name="Stange-Thomann N."/>
            <person name="Stavropoulos S."/>
            <person name="Stone C."/>
            <person name="Strader C."/>
            <person name="Tesfaye S."/>
            <person name="Thomson T."/>
            <person name="Thoulutsang Y."/>
            <person name="Thoulutsang D."/>
            <person name="Topham K."/>
            <person name="Topping I."/>
            <person name="Tsamla T."/>
            <person name="Vassiliev H."/>
            <person name="Vo A."/>
            <person name="Wangchuk T."/>
            <person name="Wangdi T."/>
            <person name="Weiand M."/>
            <person name="Wilkinson J."/>
            <person name="Wilson A."/>
            <person name="Yadav S."/>
            <person name="Young G."/>
            <person name="Yu Q."/>
            <person name="Zembek L."/>
            <person name="Zhong D."/>
            <person name="Zimmer A."/>
            <person name="Zwirko Z."/>
            <person name="Jaffe D.B."/>
            <person name="Alvarez P."/>
            <person name="Brockman W."/>
            <person name="Butler J."/>
            <person name="Chin C."/>
            <person name="Gnerre S."/>
            <person name="Grabherr M."/>
            <person name="Kleber M."/>
            <person name="Mauceli E."/>
            <person name="MacCallum I."/>
        </authorList>
    </citation>
    <scope>NUCLEOTIDE SEQUENCE [LARGE SCALE GENOMIC DNA]</scope>
    <source>
        <strain evidence="12">MSH-3 / Tucson 14011-0111.49</strain>
    </source>
</reference>
<evidence type="ECO:0000256" key="9">
    <source>
        <dbReference type="SAM" id="MobiDB-lite"/>
    </source>
</evidence>
<keyword evidence="5 8" id="KW-0906">Nuclear pore complex</keyword>
<dbReference type="EMBL" id="CH479184">
    <property type="protein sequence ID" value="EDW37196.1"/>
    <property type="molecule type" value="Genomic_DNA"/>
</dbReference>
<evidence type="ECO:0000256" key="6">
    <source>
        <dbReference type="ARBA" id="ARBA00029997"/>
    </source>
</evidence>
<evidence type="ECO:0000259" key="10">
    <source>
        <dbReference type="PROSITE" id="PS51472"/>
    </source>
</evidence>
<dbReference type="InterPro" id="IPR012677">
    <property type="entry name" value="Nucleotide-bd_a/b_plait_sf"/>
</dbReference>
<keyword evidence="8" id="KW-0539">Nucleus</keyword>
<evidence type="ECO:0000256" key="5">
    <source>
        <dbReference type="ARBA" id="ARBA00023132"/>
    </source>
</evidence>
<keyword evidence="4" id="KW-0811">Translocation</keyword>
<dbReference type="Gene3D" id="3.30.70.330">
    <property type="match status" value="1"/>
</dbReference>
<keyword evidence="12" id="KW-1185">Reference proteome</keyword>
<feature type="region of interest" description="Disordered" evidence="9">
    <location>
        <begin position="1"/>
        <end position="22"/>
    </location>
</feature>
<evidence type="ECO:0000313" key="11">
    <source>
        <dbReference type="EMBL" id="EDW37196.1"/>
    </source>
</evidence>
<sequence length="249" mass="28445">MNPISEEPKKSPSTDEFLTPVNKERVQQLETVLGEVLKEPEGAPQKEEAAVQETEDTDQKDDSGEQLNKFWIAISGYPFERAYLVYRFFNDIGKIHLKGFTQTNVMYLKYHTTVDCQIALSYDGQKIGYGGEIRVSVKPENPMALKAFLGAIEQMDEVTVATDAGPPMADTVTRTDLPASFFIDMEATIQKKETPNKKEETDQKEEQKLELSLEPEEVKVEPPVDVVLPKKYGFFQWLKEKISHMFFFY</sequence>
<dbReference type="PhylomeDB" id="B4GKN0"/>
<dbReference type="InterPro" id="IPR007846">
    <property type="entry name" value="RRM_NUP35_dom"/>
</dbReference>
<feature type="region of interest" description="Disordered" evidence="9">
    <location>
        <begin position="35"/>
        <end position="63"/>
    </location>
</feature>
<evidence type="ECO:0000256" key="8">
    <source>
        <dbReference type="PROSITE-ProRule" id="PRU00804"/>
    </source>
</evidence>
<dbReference type="GO" id="GO:0003676">
    <property type="term" value="F:nucleic acid binding"/>
    <property type="evidence" value="ECO:0007669"/>
    <property type="project" value="InterPro"/>
</dbReference>